<feature type="compositionally biased region" description="Low complexity" evidence="1">
    <location>
        <begin position="91"/>
        <end position="108"/>
    </location>
</feature>
<accession>A0A0D2ITE5</accession>
<dbReference type="EMBL" id="KK106844">
    <property type="protein sequence ID" value="KIY91302.1"/>
    <property type="molecule type" value="Genomic_DNA"/>
</dbReference>
<feature type="non-terminal residue" evidence="2">
    <location>
        <position position="108"/>
    </location>
</feature>
<feature type="region of interest" description="Disordered" evidence="1">
    <location>
        <begin position="1"/>
        <end position="108"/>
    </location>
</feature>
<evidence type="ECO:0000313" key="3">
    <source>
        <dbReference type="Proteomes" id="UP000054498"/>
    </source>
</evidence>
<dbReference type="Proteomes" id="UP000054498">
    <property type="component" value="Unassembled WGS sequence"/>
</dbReference>
<feature type="compositionally biased region" description="Acidic residues" evidence="1">
    <location>
        <begin position="80"/>
        <end position="90"/>
    </location>
</feature>
<proteinExistence type="predicted"/>
<dbReference type="AlphaFoldDB" id="A0A0D2ITE5"/>
<dbReference type="GeneID" id="25734444"/>
<reference evidence="2 3" key="1">
    <citation type="journal article" date="2013" name="BMC Genomics">
        <title>Reconstruction of the lipid metabolism for the microalga Monoraphidium neglectum from its genome sequence reveals characteristics suitable for biofuel production.</title>
        <authorList>
            <person name="Bogen C."/>
            <person name="Al-Dilaimi A."/>
            <person name="Albersmeier A."/>
            <person name="Wichmann J."/>
            <person name="Grundmann M."/>
            <person name="Rupp O."/>
            <person name="Lauersen K.J."/>
            <person name="Blifernez-Klassen O."/>
            <person name="Kalinowski J."/>
            <person name="Goesmann A."/>
            <person name="Mussgnug J.H."/>
            <person name="Kruse O."/>
        </authorList>
    </citation>
    <scope>NUCLEOTIDE SEQUENCE [LARGE SCALE GENOMIC DNA]</scope>
    <source>
        <strain evidence="2 3">SAG 48.87</strain>
    </source>
</reference>
<keyword evidence="3" id="KW-1185">Reference proteome</keyword>
<organism evidence="2 3">
    <name type="scientific">Monoraphidium neglectum</name>
    <dbReference type="NCBI Taxonomy" id="145388"/>
    <lineage>
        <taxon>Eukaryota</taxon>
        <taxon>Viridiplantae</taxon>
        <taxon>Chlorophyta</taxon>
        <taxon>core chlorophytes</taxon>
        <taxon>Chlorophyceae</taxon>
        <taxon>CS clade</taxon>
        <taxon>Sphaeropleales</taxon>
        <taxon>Selenastraceae</taxon>
        <taxon>Monoraphidium</taxon>
    </lineage>
</organism>
<sequence>MSQRAARAKKQGNPAGADYLDPNDVVSSDQSVSPAADGTAARRRGAPAAAAGRARRGSGRPAVTDADDEDYVGEVFSDADLSEDLGDPEDNAGNGAGNSSGPNISPGG</sequence>
<dbReference type="KEGG" id="mng:MNEG_16662"/>
<evidence type="ECO:0000313" key="2">
    <source>
        <dbReference type="EMBL" id="KIY91302.1"/>
    </source>
</evidence>
<protein>
    <submittedName>
        <fullName evidence="2">Uncharacterized protein</fullName>
    </submittedName>
</protein>
<gene>
    <name evidence="2" type="ORF">MNEG_16662</name>
</gene>
<evidence type="ECO:0000256" key="1">
    <source>
        <dbReference type="SAM" id="MobiDB-lite"/>
    </source>
</evidence>
<feature type="compositionally biased region" description="Basic residues" evidence="1">
    <location>
        <begin position="1"/>
        <end position="10"/>
    </location>
</feature>
<name>A0A0D2ITE5_9CHLO</name>
<dbReference type="RefSeq" id="XP_013890322.1">
    <property type="nucleotide sequence ID" value="XM_014034868.1"/>
</dbReference>